<dbReference type="EMBL" id="BGPR01026641">
    <property type="protein sequence ID" value="GBN96517.1"/>
    <property type="molecule type" value="Genomic_DNA"/>
</dbReference>
<dbReference type="Proteomes" id="UP000499080">
    <property type="component" value="Unassembled WGS sequence"/>
</dbReference>
<dbReference type="AlphaFoldDB" id="A0A4Y2T7H8"/>
<reference evidence="1 2" key="1">
    <citation type="journal article" date="2019" name="Sci. Rep.">
        <title>Orb-weaving spider Araneus ventricosus genome elucidates the spidroin gene catalogue.</title>
        <authorList>
            <person name="Kono N."/>
            <person name="Nakamura H."/>
            <person name="Ohtoshi R."/>
            <person name="Moran D.A.P."/>
            <person name="Shinohara A."/>
            <person name="Yoshida Y."/>
            <person name="Fujiwara M."/>
            <person name="Mori M."/>
            <person name="Tomita M."/>
            <person name="Arakawa K."/>
        </authorList>
    </citation>
    <scope>NUCLEOTIDE SEQUENCE [LARGE SCALE GENOMIC DNA]</scope>
</reference>
<gene>
    <name evidence="1" type="ORF">AVEN_9069_1</name>
</gene>
<evidence type="ECO:0000313" key="2">
    <source>
        <dbReference type="Proteomes" id="UP000499080"/>
    </source>
</evidence>
<comment type="caution">
    <text evidence="1">The sequence shown here is derived from an EMBL/GenBank/DDBJ whole genome shotgun (WGS) entry which is preliminary data.</text>
</comment>
<accession>A0A4Y2T7H8</accession>
<protein>
    <submittedName>
        <fullName evidence="1">Uncharacterized protein</fullName>
    </submittedName>
</protein>
<name>A0A4Y2T7H8_ARAVE</name>
<proteinExistence type="predicted"/>
<sequence length="73" mass="7911">MGKSQSELAQSGIGYTPRSSELVNLMLDGSKREGRDSCQLPATLGIGLALEWTPVISSEMKEEDPDRIMNTLA</sequence>
<keyword evidence="2" id="KW-1185">Reference proteome</keyword>
<organism evidence="1 2">
    <name type="scientific">Araneus ventricosus</name>
    <name type="common">Orbweaver spider</name>
    <name type="synonym">Epeira ventricosa</name>
    <dbReference type="NCBI Taxonomy" id="182803"/>
    <lineage>
        <taxon>Eukaryota</taxon>
        <taxon>Metazoa</taxon>
        <taxon>Ecdysozoa</taxon>
        <taxon>Arthropoda</taxon>
        <taxon>Chelicerata</taxon>
        <taxon>Arachnida</taxon>
        <taxon>Araneae</taxon>
        <taxon>Araneomorphae</taxon>
        <taxon>Entelegynae</taxon>
        <taxon>Araneoidea</taxon>
        <taxon>Araneidae</taxon>
        <taxon>Araneus</taxon>
    </lineage>
</organism>
<evidence type="ECO:0000313" key="1">
    <source>
        <dbReference type="EMBL" id="GBN96517.1"/>
    </source>
</evidence>